<evidence type="ECO:0000313" key="3">
    <source>
        <dbReference type="Proteomes" id="UP000265703"/>
    </source>
</evidence>
<protein>
    <submittedName>
        <fullName evidence="2">Uncharacterized protein</fullName>
    </submittedName>
</protein>
<feature type="transmembrane region" description="Helical" evidence="1">
    <location>
        <begin position="420"/>
        <end position="440"/>
    </location>
</feature>
<evidence type="ECO:0000313" key="2">
    <source>
        <dbReference type="EMBL" id="RIA82126.1"/>
    </source>
</evidence>
<proteinExistence type="predicted"/>
<sequence>MPRKPSYLARFLSSENSLNFLNEINTSMATSLAHNNHGSIKPIIYYNGRFHFVEEDTAAKFHFDTDYALFQIYNFKGTKHEISEAITKVVGPVGSVSFLNEFERTYSRYSDHRIELRTGSSIETNNSDMLKIKIKFSNKPHAVVVEGLRTSTSIAALTINGFADWVPLDSTSYECVIRSSNKSNENLIIKSGARHNTALRALSDSIDPALLDVVIDDLLDDFESGAFEKLFPGPIISVDRGINRIFMTVVFTRGRYTFDEDMGKIFIEVLNALIQDRKVEKKFDKHIYDSFFLLSVRILNVIRDLVHLNEKYEDFHLPGVCPLFAGSIKYMKVKYIESLTDLEKALIDIGFDKFEDRLQELTMIVREIDRNVETAHRNLQADIEKWKKRKSMANFSYVLSVLIAIALPSIYHYYRQTNNVPFGPITTIIGCIIGLLCAFWHGWARNSYSKAITSHKKAIPIHSSTANSLEALQRWLNRISIVERCRIPMNKEELKGRKILLSYLFDELVSSAAELRLSISLEDELRKYR</sequence>
<gene>
    <name evidence="2" type="ORF">C1645_809763</name>
</gene>
<reference evidence="2 3" key="1">
    <citation type="submission" date="2018-06" db="EMBL/GenBank/DDBJ databases">
        <title>Comparative genomics reveals the genomic features of Rhizophagus irregularis, R. cerebriforme, R. diaphanum and Gigaspora rosea, and their symbiotic lifestyle signature.</title>
        <authorList>
            <person name="Morin E."/>
            <person name="San Clemente H."/>
            <person name="Chen E.C.H."/>
            <person name="De La Providencia I."/>
            <person name="Hainaut M."/>
            <person name="Kuo A."/>
            <person name="Kohler A."/>
            <person name="Murat C."/>
            <person name="Tang N."/>
            <person name="Roy S."/>
            <person name="Loubradou J."/>
            <person name="Henrissat B."/>
            <person name="Grigoriev I.V."/>
            <person name="Corradi N."/>
            <person name="Roux C."/>
            <person name="Martin F.M."/>
        </authorList>
    </citation>
    <scope>NUCLEOTIDE SEQUENCE [LARGE SCALE GENOMIC DNA]</scope>
    <source>
        <strain evidence="2 3">DAOM 227022</strain>
    </source>
</reference>
<keyword evidence="3" id="KW-1185">Reference proteome</keyword>
<dbReference type="AlphaFoldDB" id="A0A397SBM9"/>
<dbReference type="OrthoDB" id="2327994at2759"/>
<feature type="transmembrane region" description="Helical" evidence="1">
    <location>
        <begin position="395"/>
        <end position="414"/>
    </location>
</feature>
<keyword evidence="1" id="KW-0472">Membrane</keyword>
<dbReference type="EMBL" id="QKYT01000703">
    <property type="protein sequence ID" value="RIA82126.1"/>
    <property type="molecule type" value="Genomic_DNA"/>
</dbReference>
<keyword evidence="1" id="KW-0812">Transmembrane</keyword>
<name>A0A397SBM9_9GLOM</name>
<dbReference type="Proteomes" id="UP000265703">
    <property type="component" value="Unassembled WGS sequence"/>
</dbReference>
<comment type="caution">
    <text evidence="2">The sequence shown here is derived from an EMBL/GenBank/DDBJ whole genome shotgun (WGS) entry which is preliminary data.</text>
</comment>
<organism evidence="2 3">
    <name type="scientific">Glomus cerebriforme</name>
    <dbReference type="NCBI Taxonomy" id="658196"/>
    <lineage>
        <taxon>Eukaryota</taxon>
        <taxon>Fungi</taxon>
        <taxon>Fungi incertae sedis</taxon>
        <taxon>Mucoromycota</taxon>
        <taxon>Glomeromycotina</taxon>
        <taxon>Glomeromycetes</taxon>
        <taxon>Glomerales</taxon>
        <taxon>Glomeraceae</taxon>
        <taxon>Glomus</taxon>
    </lineage>
</organism>
<evidence type="ECO:0000256" key="1">
    <source>
        <dbReference type="SAM" id="Phobius"/>
    </source>
</evidence>
<accession>A0A397SBM9</accession>
<keyword evidence="1" id="KW-1133">Transmembrane helix</keyword>